<dbReference type="GO" id="GO:0005634">
    <property type="term" value="C:nucleus"/>
    <property type="evidence" value="ECO:0007669"/>
    <property type="project" value="UniProtKB-SubCell"/>
</dbReference>
<accession>A0A1E4SZH7</accession>
<evidence type="ECO:0000259" key="8">
    <source>
        <dbReference type="PROSITE" id="PS51088"/>
    </source>
</evidence>
<feature type="compositionally biased region" description="Basic and acidic residues" evidence="7">
    <location>
        <begin position="497"/>
        <end position="507"/>
    </location>
</feature>
<dbReference type="Gene3D" id="6.10.20.40">
    <property type="entry name" value="TEA/ATTS domain"/>
    <property type="match status" value="1"/>
</dbReference>
<evidence type="ECO:0000256" key="5">
    <source>
        <dbReference type="ARBA" id="ARBA00023242"/>
    </source>
</evidence>
<evidence type="ECO:0000256" key="3">
    <source>
        <dbReference type="ARBA" id="ARBA00023015"/>
    </source>
</evidence>
<evidence type="ECO:0000256" key="4">
    <source>
        <dbReference type="ARBA" id="ARBA00023163"/>
    </source>
</evidence>
<dbReference type="GO" id="GO:0005667">
    <property type="term" value="C:transcription regulator complex"/>
    <property type="evidence" value="ECO:0007669"/>
    <property type="project" value="TreeGrafter"/>
</dbReference>
<organism evidence="9 10">
    <name type="scientific">[Candida] arabinofermentans NRRL YB-2248</name>
    <dbReference type="NCBI Taxonomy" id="983967"/>
    <lineage>
        <taxon>Eukaryota</taxon>
        <taxon>Fungi</taxon>
        <taxon>Dikarya</taxon>
        <taxon>Ascomycota</taxon>
        <taxon>Saccharomycotina</taxon>
        <taxon>Pichiomycetes</taxon>
        <taxon>Pichiales</taxon>
        <taxon>Pichiaceae</taxon>
        <taxon>Ogataea</taxon>
        <taxon>Ogataea/Candida clade</taxon>
    </lineage>
</organism>
<dbReference type="PANTHER" id="PTHR11834:SF0">
    <property type="entry name" value="PROTEIN SCALLOPED"/>
    <property type="match status" value="1"/>
</dbReference>
<dbReference type="AlphaFoldDB" id="A0A1E4SZH7"/>
<feature type="compositionally biased region" description="Low complexity" evidence="7">
    <location>
        <begin position="647"/>
        <end position="662"/>
    </location>
</feature>
<feature type="region of interest" description="Disordered" evidence="7">
    <location>
        <begin position="609"/>
        <end position="674"/>
    </location>
</feature>
<keyword evidence="10" id="KW-1185">Reference proteome</keyword>
<feature type="region of interest" description="Disordered" evidence="7">
    <location>
        <begin position="33"/>
        <end position="60"/>
    </location>
</feature>
<dbReference type="GO" id="GO:0000978">
    <property type="term" value="F:RNA polymerase II cis-regulatory region sequence-specific DNA binding"/>
    <property type="evidence" value="ECO:0007669"/>
    <property type="project" value="TreeGrafter"/>
</dbReference>
<dbReference type="Pfam" id="PF01285">
    <property type="entry name" value="TEA"/>
    <property type="match status" value="1"/>
</dbReference>
<dbReference type="PANTHER" id="PTHR11834">
    <property type="entry name" value="TRANSCRIPTIONAL ENHANCER FACTOR TEF RELATED"/>
    <property type="match status" value="1"/>
</dbReference>
<dbReference type="InterPro" id="IPR000818">
    <property type="entry name" value="TEA/ATTS_dom"/>
</dbReference>
<reference evidence="10" key="1">
    <citation type="submission" date="2016-04" db="EMBL/GenBank/DDBJ databases">
        <title>Comparative genomics of biotechnologically important yeasts.</title>
        <authorList>
            <consortium name="DOE Joint Genome Institute"/>
            <person name="Riley R."/>
            <person name="Haridas S."/>
            <person name="Wolfe K.H."/>
            <person name="Lopes M.R."/>
            <person name="Hittinger C.T."/>
            <person name="Goker M."/>
            <person name="Salamov A."/>
            <person name="Wisecaver J."/>
            <person name="Long T.M."/>
            <person name="Aerts A.L."/>
            <person name="Barry K."/>
            <person name="Choi C."/>
            <person name="Clum A."/>
            <person name="Coughlan A.Y."/>
            <person name="Deshpande S."/>
            <person name="Douglass A.P."/>
            <person name="Hanson S.J."/>
            <person name="Klenk H.-P."/>
            <person name="Labutti K."/>
            <person name="Lapidus A."/>
            <person name="Lindquist E."/>
            <person name="Lipzen A."/>
            <person name="Meier-Kolthoff J.P."/>
            <person name="Ohm R.A."/>
            <person name="Otillar R.P."/>
            <person name="Pangilinan J."/>
            <person name="Peng Y."/>
            <person name="Rokas A."/>
            <person name="Rosa C.A."/>
            <person name="Scheuner C."/>
            <person name="Sibirny A.A."/>
            <person name="Slot J.C."/>
            <person name="Stielow J.B."/>
            <person name="Sun H."/>
            <person name="Kurtzman C.P."/>
            <person name="Blackwell M."/>
            <person name="Grigoriev I.V."/>
            <person name="Jeffries T.W."/>
        </authorList>
    </citation>
    <scope>NUCLEOTIDE SEQUENCE [LARGE SCALE GENOMIC DNA]</scope>
    <source>
        <strain evidence="10">NRRL YB-2248</strain>
    </source>
</reference>
<evidence type="ECO:0000256" key="7">
    <source>
        <dbReference type="SAM" id="MobiDB-lite"/>
    </source>
</evidence>
<dbReference type="PROSITE" id="PS00554">
    <property type="entry name" value="TEA_1"/>
    <property type="match status" value="1"/>
</dbReference>
<feature type="region of interest" description="Disordered" evidence="7">
    <location>
        <begin position="689"/>
        <end position="709"/>
    </location>
</feature>
<name>A0A1E4SZH7_9ASCO</name>
<comment type="subcellular location">
    <subcellularLocation>
        <location evidence="1">Nucleus</location>
    </subcellularLocation>
</comment>
<feature type="compositionally biased region" description="Polar residues" evidence="7">
    <location>
        <begin position="483"/>
        <end position="495"/>
    </location>
</feature>
<keyword evidence="3" id="KW-0805">Transcription regulation</keyword>
<feature type="DNA-binding region" description="TEA" evidence="6">
    <location>
        <begin position="83"/>
        <end position="157"/>
    </location>
</feature>
<dbReference type="PROSITE" id="PS51088">
    <property type="entry name" value="TEA_2"/>
    <property type="match status" value="1"/>
</dbReference>
<evidence type="ECO:0000256" key="6">
    <source>
        <dbReference type="PROSITE-ProRule" id="PRU00505"/>
    </source>
</evidence>
<evidence type="ECO:0000256" key="1">
    <source>
        <dbReference type="ARBA" id="ARBA00004123"/>
    </source>
</evidence>
<gene>
    <name evidence="9" type="ORF">CANARDRAFT_166854</name>
</gene>
<dbReference type="Proteomes" id="UP000094801">
    <property type="component" value="Unassembled WGS sequence"/>
</dbReference>
<evidence type="ECO:0000256" key="2">
    <source>
        <dbReference type="ARBA" id="ARBA00008421"/>
    </source>
</evidence>
<dbReference type="GO" id="GO:0000981">
    <property type="term" value="F:DNA-binding transcription factor activity, RNA polymerase II-specific"/>
    <property type="evidence" value="ECO:0007669"/>
    <property type="project" value="TreeGrafter"/>
</dbReference>
<feature type="compositionally biased region" description="Low complexity" evidence="7">
    <location>
        <begin position="609"/>
        <end position="636"/>
    </location>
</feature>
<feature type="domain" description="TEA" evidence="8">
    <location>
        <begin position="83"/>
        <end position="157"/>
    </location>
</feature>
<feature type="region of interest" description="Disordered" evidence="7">
    <location>
        <begin position="475"/>
        <end position="534"/>
    </location>
</feature>
<feature type="compositionally biased region" description="Low complexity" evidence="7">
    <location>
        <begin position="37"/>
        <end position="59"/>
    </location>
</feature>
<proteinExistence type="inferred from homology"/>
<evidence type="ECO:0000313" key="9">
    <source>
        <dbReference type="EMBL" id="ODV84899.1"/>
    </source>
</evidence>
<keyword evidence="5" id="KW-0539">Nucleus</keyword>
<dbReference type="STRING" id="983967.A0A1E4SZH7"/>
<dbReference type="OrthoDB" id="10006572at2759"/>
<keyword evidence="4" id="KW-0804">Transcription</keyword>
<comment type="similarity">
    <text evidence="2">Belongs to the TEC1 family.</text>
</comment>
<sequence length="792" mass="89101">MTSSRPLTGSSAPLIVDISFDQTSGEQIYQVTDNNRTSTTSTSKSTSTIDLNSENSFSDSNEDTIIEDVQLESDNTNNPGLDPDQDQEIWSTDVELAFKESLSIIPKSGLTKIKINGRSCGRNELISDYILTKTGKFRTRKQISSHIQVIKNTQKGDSSGNGNGNDLIHLIVNGPPTDSKTKKKFDDIFGKISIAKSIGSKISSNNTEITIRKQQPIINLNDLLKINLSFKDFKFQYIEAKKHHTFTHLLNDFMKPPLRIRTNANLQNRFPDLFSLIDSIKLQLPNDNTTSTINSTIPPIPILHGMIKMTTPDLKCLSNQINGNYTSYSKLSLTDLPTSDKNYSVLTIIYSFGKQILTTFERLQTPSQDLNLKLAPSYWKPFFNGISNILENQNEKQNQKKKYDNPNNILSKAINEITMKQVIFNDTGIQIHKEMKLEDINKLDIRCVLLWEFLRVEDAGETTLRRIHLPLYTKNSDKPLATPVSTPTKIVQQQQKRTKDDFTDLPKSKKRKQSKRNLQQHQQQLHLITPPTSTNISMDLNNSINTLYNHSNILSNSSPTTTTTTTATDYNYNSISSDLSVALMNADASTSNTSTYDIDLQQQELQPQELQPQELQQQQQELQQHQQQELQQQELQQHNHHDNEYFSSFSSVSSTTPSLISTGNGNGTLSVSNDVDHDHEIVSNFTTMPHNNENHNDHENDDDHDDDHDHLFNLHSTTFEFNSNECDLLGTASNHENDNVHDNVHDNEHGVGSGVGVGFMHHYNHLSQQDNCDSIIVDGCGGGVGGGASFIW</sequence>
<evidence type="ECO:0000313" key="10">
    <source>
        <dbReference type="Proteomes" id="UP000094801"/>
    </source>
</evidence>
<dbReference type="SMART" id="SM00426">
    <property type="entry name" value="TEA"/>
    <property type="match status" value="1"/>
</dbReference>
<dbReference type="PRINTS" id="PR00065">
    <property type="entry name" value="TEADOMAIN"/>
</dbReference>
<dbReference type="InterPro" id="IPR050937">
    <property type="entry name" value="TEC1_TEAD_TF"/>
</dbReference>
<protein>
    <recommendedName>
        <fullName evidence="8">TEA domain-containing protein</fullName>
    </recommendedName>
</protein>
<dbReference type="InterPro" id="IPR038096">
    <property type="entry name" value="TEA/ATTS_sf"/>
</dbReference>
<dbReference type="EMBL" id="KV453854">
    <property type="protein sequence ID" value="ODV84899.1"/>
    <property type="molecule type" value="Genomic_DNA"/>
</dbReference>